<organism evidence="2 3">
    <name type="scientific">Archangium gephyra</name>
    <dbReference type="NCBI Taxonomy" id="48"/>
    <lineage>
        <taxon>Bacteria</taxon>
        <taxon>Pseudomonadati</taxon>
        <taxon>Myxococcota</taxon>
        <taxon>Myxococcia</taxon>
        <taxon>Myxococcales</taxon>
        <taxon>Cystobacterineae</taxon>
        <taxon>Archangiaceae</taxon>
        <taxon>Archangium</taxon>
    </lineage>
</organism>
<dbReference type="EMBL" id="QFQP01000022">
    <property type="protein sequence ID" value="PZR09159.1"/>
    <property type="molecule type" value="Genomic_DNA"/>
</dbReference>
<protein>
    <submittedName>
        <fullName evidence="2">Uncharacterized protein</fullName>
    </submittedName>
</protein>
<feature type="region of interest" description="Disordered" evidence="1">
    <location>
        <begin position="1"/>
        <end position="21"/>
    </location>
</feature>
<gene>
    <name evidence="2" type="ORF">DI536_23285</name>
</gene>
<dbReference type="InterPro" id="IPR011050">
    <property type="entry name" value="Pectin_lyase_fold/virulence"/>
</dbReference>
<evidence type="ECO:0000313" key="3">
    <source>
        <dbReference type="Proteomes" id="UP000249061"/>
    </source>
</evidence>
<dbReference type="InterPro" id="IPR012334">
    <property type="entry name" value="Pectin_lyas_fold"/>
</dbReference>
<dbReference type="Proteomes" id="UP000249061">
    <property type="component" value="Unassembled WGS sequence"/>
</dbReference>
<evidence type="ECO:0000256" key="1">
    <source>
        <dbReference type="SAM" id="MobiDB-lite"/>
    </source>
</evidence>
<dbReference type="AlphaFoldDB" id="A0A2W5T050"/>
<evidence type="ECO:0000313" key="2">
    <source>
        <dbReference type="EMBL" id="PZR09159.1"/>
    </source>
</evidence>
<reference evidence="2 3" key="1">
    <citation type="submission" date="2017-08" db="EMBL/GenBank/DDBJ databases">
        <title>Infants hospitalized years apart are colonized by the same room-sourced microbial strains.</title>
        <authorList>
            <person name="Brooks B."/>
            <person name="Olm M.R."/>
            <person name="Firek B.A."/>
            <person name="Baker R."/>
            <person name="Thomas B.C."/>
            <person name="Morowitz M.J."/>
            <person name="Banfield J.F."/>
        </authorList>
    </citation>
    <scope>NUCLEOTIDE SEQUENCE [LARGE SCALE GENOMIC DNA]</scope>
    <source>
        <strain evidence="2">S2_003_000_R2_14</strain>
    </source>
</reference>
<sequence length="493" mass="51273">MSDLRAQISDQAAAPTSRITAANRPLRDRDHRFCDLLVLSSALLFTCARQPSTTAASSVQRPEIWVDAFSQPGGDGTKEKPLKALPLQLANVDVHLRAGLYAGPIALGDGTRLKGHGEVVLVGDVTAHRAALVNVTIQGGALRGGELTLGKVTFSGQRTLALELDGPLAAREVRFHASVEGVAGIVAKDTRVELVDATFRGGFVRAIDVSGGQLALTRVTFEGAKTGVRALDAASSLSEIEATGGSATGLVFAGGSVVGKGIDIRGYEFGVQLSRGVASKWTGVTVRGSAEVCFSAVQQAKVELTTARFERCGRGGALSFLDARSTVRDVDVRDGSELGVFVRQGSASFTKLDVRGIRGGDALHVRDATVHLEASSFSDVDGSGLYVSAAANVTGTGLQVERAAQAAVFVERGSSLTLEQLLVRGGRGAAVVVPDAARVSLGTLSVSGGNEAPVYAECDRGARVEIGRIESTIEQLPSRCVTRRAGSRRGNGE</sequence>
<accession>A0A2W5T050</accession>
<comment type="caution">
    <text evidence="2">The sequence shown here is derived from an EMBL/GenBank/DDBJ whole genome shotgun (WGS) entry which is preliminary data.</text>
</comment>
<name>A0A2W5T050_9BACT</name>
<dbReference type="Gene3D" id="2.160.20.10">
    <property type="entry name" value="Single-stranded right-handed beta-helix, Pectin lyase-like"/>
    <property type="match status" value="1"/>
</dbReference>
<proteinExistence type="predicted"/>
<dbReference type="SUPFAM" id="SSF51126">
    <property type="entry name" value="Pectin lyase-like"/>
    <property type="match status" value="1"/>
</dbReference>